<sequence>MRIRLLFILMTICAGGAAGAADLHRITLPPPTVSLKEGAGVYVVRRYCSICHSLDYITTQPKFPKAKWQTEVAKMIKVYGAPIPEESAKVISDYIAAYYGTGS</sequence>
<proteinExistence type="predicted"/>
<name>A0A5A9XEI1_9BACT</name>
<dbReference type="RefSeq" id="WP_149307749.1">
    <property type="nucleotide sequence ID" value="NZ_SRSD01000006.1"/>
</dbReference>
<dbReference type="SUPFAM" id="SSF46626">
    <property type="entry name" value="Cytochrome c"/>
    <property type="match status" value="1"/>
</dbReference>
<dbReference type="Proteomes" id="UP000324298">
    <property type="component" value="Unassembled WGS sequence"/>
</dbReference>
<keyword evidence="3" id="KW-1185">Reference proteome</keyword>
<feature type="chain" id="PRO_5022846087" evidence="1">
    <location>
        <begin position="21"/>
        <end position="103"/>
    </location>
</feature>
<evidence type="ECO:0000313" key="3">
    <source>
        <dbReference type="Proteomes" id="UP000324298"/>
    </source>
</evidence>
<comment type="caution">
    <text evidence="2">The sequence shown here is derived from an EMBL/GenBank/DDBJ whole genome shotgun (WGS) entry which is preliminary data.</text>
</comment>
<gene>
    <name evidence="2" type="ORF">ET418_11435</name>
</gene>
<dbReference type="InterPro" id="IPR036909">
    <property type="entry name" value="Cyt_c-like_dom_sf"/>
</dbReference>
<dbReference type="EMBL" id="SRSD01000006">
    <property type="protein sequence ID" value="KAA0891386.1"/>
    <property type="molecule type" value="Genomic_DNA"/>
</dbReference>
<dbReference type="OrthoDB" id="9789237at2"/>
<reference evidence="2 3" key="1">
    <citation type="submission" date="2019-04" db="EMBL/GenBank/DDBJ databases">
        <title>Geobacter ruber sp. nov., ferric-reducing bacteria isolated from paddy soil.</title>
        <authorList>
            <person name="Xu Z."/>
            <person name="Masuda Y."/>
            <person name="Itoh H."/>
            <person name="Senoo K."/>
        </authorList>
    </citation>
    <scope>NUCLEOTIDE SEQUENCE [LARGE SCALE GENOMIC DNA]</scope>
    <source>
        <strain evidence="2 3">Red88</strain>
    </source>
</reference>
<accession>A0A5A9XEI1</accession>
<dbReference type="GO" id="GO:0009055">
    <property type="term" value="F:electron transfer activity"/>
    <property type="evidence" value="ECO:0007669"/>
    <property type="project" value="InterPro"/>
</dbReference>
<protein>
    <submittedName>
        <fullName evidence="2">Cytochrome c</fullName>
    </submittedName>
</protein>
<keyword evidence="1" id="KW-0732">Signal</keyword>
<dbReference type="GO" id="GO:0020037">
    <property type="term" value="F:heme binding"/>
    <property type="evidence" value="ECO:0007669"/>
    <property type="project" value="InterPro"/>
</dbReference>
<evidence type="ECO:0000313" key="2">
    <source>
        <dbReference type="EMBL" id="KAA0891386.1"/>
    </source>
</evidence>
<dbReference type="Gene3D" id="1.10.760.10">
    <property type="entry name" value="Cytochrome c-like domain"/>
    <property type="match status" value="1"/>
</dbReference>
<evidence type="ECO:0000256" key="1">
    <source>
        <dbReference type="SAM" id="SignalP"/>
    </source>
</evidence>
<dbReference type="AlphaFoldDB" id="A0A5A9XEI1"/>
<feature type="signal peptide" evidence="1">
    <location>
        <begin position="1"/>
        <end position="20"/>
    </location>
</feature>
<organism evidence="2 3">
    <name type="scientific">Oryzomonas rubra</name>
    <dbReference type="NCBI Taxonomy" id="2509454"/>
    <lineage>
        <taxon>Bacteria</taxon>
        <taxon>Pseudomonadati</taxon>
        <taxon>Thermodesulfobacteriota</taxon>
        <taxon>Desulfuromonadia</taxon>
        <taxon>Geobacterales</taxon>
        <taxon>Geobacteraceae</taxon>
        <taxon>Oryzomonas</taxon>
    </lineage>
</organism>